<dbReference type="Gramene" id="Pp3c7_300V3.1">
    <property type="protein sequence ID" value="Pp3c7_300V3.1"/>
    <property type="gene ID" value="Pp3c7_300"/>
</dbReference>
<dbReference type="EMBL" id="ABEU02000007">
    <property type="protein sequence ID" value="PNR50509.1"/>
    <property type="molecule type" value="Genomic_DNA"/>
</dbReference>
<sequence length="57" mass="6699">MGMQQNRFGTVHWWRDQRRSTSKRLERRSGCGCRGTREVERGRWGVSTEASKTIDSQ</sequence>
<evidence type="ECO:0000313" key="3">
    <source>
        <dbReference type="Proteomes" id="UP000006727"/>
    </source>
</evidence>
<reference evidence="1 3" key="1">
    <citation type="journal article" date="2008" name="Science">
        <title>The Physcomitrella genome reveals evolutionary insights into the conquest of land by plants.</title>
        <authorList>
            <person name="Rensing S."/>
            <person name="Lang D."/>
            <person name="Zimmer A."/>
            <person name="Terry A."/>
            <person name="Salamov A."/>
            <person name="Shapiro H."/>
            <person name="Nishiyama T."/>
            <person name="Perroud P.-F."/>
            <person name="Lindquist E."/>
            <person name="Kamisugi Y."/>
            <person name="Tanahashi T."/>
            <person name="Sakakibara K."/>
            <person name="Fujita T."/>
            <person name="Oishi K."/>
            <person name="Shin-I T."/>
            <person name="Kuroki Y."/>
            <person name="Toyoda A."/>
            <person name="Suzuki Y."/>
            <person name="Hashimoto A."/>
            <person name="Yamaguchi K."/>
            <person name="Sugano A."/>
            <person name="Kohara Y."/>
            <person name="Fujiyama A."/>
            <person name="Anterola A."/>
            <person name="Aoki S."/>
            <person name="Ashton N."/>
            <person name="Barbazuk W.B."/>
            <person name="Barker E."/>
            <person name="Bennetzen J."/>
            <person name="Bezanilla M."/>
            <person name="Blankenship R."/>
            <person name="Cho S.H."/>
            <person name="Dutcher S."/>
            <person name="Estelle M."/>
            <person name="Fawcett J.A."/>
            <person name="Gundlach H."/>
            <person name="Hanada K."/>
            <person name="Heyl A."/>
            <person name="Hicks K.A."/>
            <person name="Hugh J."/>
            <person name="Lohr M."/>
            <person name="Mayer K."/>
            <person name="Melkozernov A."/>
            <person name="Murata T."/>
            <person name="Nelson D."/>
            <person name="Pils B."/>
            <person name="Prigge M."/>
            <person name="Reiss B."/>
            <person name="Renner T."/>
            <person name="Rombauts S."/>
            <person name="Rushton P."/>
            <person name="Sanderfoot A."/>
            <person name="Schween G."/>
            <person name="Shiu S.-H."/>
            <person name="Stueber K."/>
            <person name="Theodoulou F.L."/>
            <person name="Tu H."/>
            <person name="Van de Peer Y."/>
            <person name="Verrier P.J."/>
            <person name="Waters E."/>
            <person name="Wood A."/>
            <person name="Yang L."/>
            <person name="Cove D."/>
            <person name="Cuming A."/>
            <person name="Hasebe M."/>
            <person name="Lucas S."/>
            <person name="Mishler D.B."/>
            <person name="Reski R."/>
            <person name="Grigoriev I."/>
            <person name="Quatrano R.S."/>
            <person name="Boore J.L."/>
        </authorList>
    </citation>
    <scope>NUCLEOTIDE SEQUENCE [LARGE SCALE GENOMIC DNA]</scope>
    <source>
        <strain evidence="2 3">cv. Gransden 2004</strain>
    </source>
</reference>
<evidence type="ECO:0000313" key="2">
    <source>
        <dbReference type="EnsemblPlants" id="Pp3c7_300V3.1"/>
    </source>
</evidence>
<dbReference type="EnsemblPlants" id="Pp3c7_300V3.1">
    <property type="protein sequence ID" value="Pp3c7_300V3.1"/>
    <property type="gene ID" value="Pp3c7_300"/>
</dbReference>
<reference evidence="2" key="3">
    <citation type="submission" date="2020-12" db="UniProtKB">
        <authorList>
            <consortium name="EnsemblPlants"/>
        </authorList>
    </citation>
    <scope>IDENTIFICATION</scope>
</reference>
<gene>
    <name evidence="1" type="ORF">PHYPA_009695</name>
</gene>
<reference evidence="1 3" key="2">
    <citation type="journal article" date="2018" name="Plant J.">
        <title>The Physcomitrella patens chromosome-scale assembly reveals moss genome structure and evolution.</title>
        <authorList>
            <person name="Lang D."/>
            <person name="Ullrich K.K."/>
            <person name="Murat F."/>
            <person name="Fuchs J."/>
            <person name="Jenkins J."/>
            <person name="Haas F.B."/>
            <person name="Piednoel M."/>
            <person name="Gundlach H."/>
            <person name="Van Bel M."/>
            <person name="Meyberg R."/>
            <person name="Vives C."/>
            <person name="Morata J."/>
            <person name="Symeonidi A."/>
            <person name="Hiss M."/>
            <person name="Muchero W."/>
            <person name="Kamisugi Y."/>
            <person name="Saleh O."/>
            <person name="Blanc G."/>
            <person name="Decker E.L."/>
            <person name="van Gessel N."/>
            <person name="Grimwood J."/>
            <person name="Hayes R.D."/>
            <person name="Graham S.W."/>
            <person name="Gunter L.E."/>
            <person name="McDaniel S.F."/>
            <person name="Hoernstein S.N.W."/>
            <person name="Larsson A."/>
            <person name="Li F.W."/>
            <person name="Perroud P.F."/>
            <person name="Phillips J."/>
            <person name="Ranjan P."/>
            <person name="Rokshar D.S."/>
            <person name="Rothfels C.J."/>
            <person name="Schneider L."/>
            <person name="Shu S."/>
            <person name="Stevenson D.W."/>
            <person name="Thummler F."/>
            <person name="Tillich M."/>
            <person name="Villarreal Aguilar J.C."/>
            <person name="Widiez T."/>
            <person name="Wong G.K."/>
            <person name="Wymore A."/>
            <person name="Zhang Y."/>
            <person name="Zimmer A.D."/>
            <person name="Quatrano R.S."/>
            <person name="Mayer K.F.X."/>
            <person name="Goodstein D."/>
            <person name="Casacuberta J.M."/>
            <person name="Vandepoele K."/>
            <person name="Reski R."/>
            <person name="Cuming A.C."/>
            <person name="Tuskan G.A."/>
            <person name="Maumus F."/>
            <person name="Salse J."/>
            <person name="Schmutz J."/>
            <person name="Rensing S.A."/>
        </authorList>
    </citation>
    <scope>NUCLEOTIDE SEQUENCE [LARGE SCALE GENOMIC DNA]</scope>
    <source>
        <strain evidence="2 3">cv. Gransden 2004</strain>
    </source>
</reference>
<dbReference type="AlphaFoldDB" id="A0A2K1K9R3"/>
<dbReference type="PaxDb" id="3218-PP1S130_258V6.1"/>
<accession>A0A2K1K9R3</accession>
<organism evidence="1">
    <name type="scientific">Physcomitrium patens</name>
    <name type="common">Spreading-leaved earth moss</name>
    <name type="synonym">Physcomitrella patens</name>
    <dbReference type="NCBI Taxonomy" id="3218"/>
    <lineage>
        <taxon>Eukaryota</taxon>
        <taxon>Viridiplantae</taxon>
        <taxon>Streptophyta</taxon>
        <taxon>Embryophyta</taxon>
        <taxon>Bryophyta</taxon>
        <taxon>Bryophytina</taxon>
        <taxon>Bryopsida</taxon>
        <taxon>Funariidae</taxon>
        <taxon>Funariales</taxon>
        <taxon>Funariaceae</taxon>
        <taxon>Physcomitrium</taxon>
    </lineage>
</organism>
<evidence type="ECO:0000313" key="1">
    <source>
        <dbReference type="EMBL" id="PNR50509.1"/>
    </source>
</evidence>
<proteinExistence type="predicted"/>
<protein>
    <submittedName>
        <fullName evidence="1 2">Uncharacterized protein</fullName>
    </submittedName>
</protein>
<dbReference type="Proteomes" id="UP000006727">
    <property type="component" value="Chromosome 7"/>
</dbReference>
<name>A0A2K1K9R3_PHYPA</name>
<keyword evidence="3" id="KW-1185">Reference proteome</keyword>